<reference evidence="4 5" key="1">
    <citation type="submission" date="2022-06" db="EMBL/GenBank/DDBJ databases">
        <title>Isolation of gut microbiota from human fecal samples.</title>
        <authorList>
            <person name="Pamer E.G."/>
            <person name="Barat B."/>
            <person name="Waligurski E."/>
            <person name="Medina S."/>
            <person name="Paddock L."/>
            <person name="Mostad J."/>
        </authorList>
    </citation>
    <scope>NUCLEOTIDE SEQUENCE [LARGE SCALE GENOMIC DNA]</scope>
    <source>
        <strain evidence="4 5">DFI.7.95</strain>
    </source>
</reference>
<keyword evidence="5" id="KW-1185">Reference proteome</keyword>
<organism evidence="4 5">
    <name type="scientific">Tissierella carlieri</name>
    <dbReference type="NCBI Taxonomy" id="689904"/>
    <lineage>
        <taxon>Bacteria</taxon>
        <taxon>Bacillati</taxon>
        <taxon>Bacillota</taxon>
        <taxon>Tissierellia</taxon>
        <taxon>Tissierellales</taxon>
        <taxon>Tissierellaceae</taxon>
        <taxon>Tissierella</taxon>
    </lineage>
</organism>
<dbReference type="Gene3D" id="3.40.50.1390">
    <property type="entry name" value="Resolvase, N-terminal catalytic domain"/>
    <property type="match status" value="1"/>
</dbReference>
<evidence type="ECO:0000313" key="5">
    <source>
        <dbReference type="Proteomes" id="UP001524478"/>
    </source>
</evidence>
<evidence type="ECO:0000313" key="4">
    <source>
        <dbReference type="EMBL" id="MCQ4922178.1"/>
    </source>
</evidence>
<dbReference type="Pfam" id="PF13408">
    <property type="entry name" value="Zn_ribbon_recom"/>
    <property type="match status" value="1"/>
</dbReference>
<dbReference type="PANTHER" id="PTHR30461:SF23">
    <property type="entry name" value="DNA RECOMBINASE-RELATED"/>
    <property type="match status" value="1"/>
</dbReference>
<dbReference type="EMBL" id="JANGAC010000002">
    <property type="protein sequence ID" value="MCQ4922178.1"/>
    <property type="molecule type" value="Genomic_DNA"/>
</dbReference>
<evidence type="ECO:0000259" key="3">
    <source>
        <dbReference type="PROSITE" id="PS51737"/>
    </source>
</evidence>
<dbReference type="Proteomes" id="UP001524478">
    <property type="component" value="Unassembled WGS sequence"/>
</dbReference>
<dbReference type="RefSeq" id="WP_256310469.1">
    <property type="nucleotide sequence ID" value="NZ_JANGAC010000002.1"/>
</dbReference>
<dbReference type="CDD" id="cd00338">
    <property type="entry name" value="Ser_Recombinase"/>
    <property type="match status" value="1"/>
</dbReference>
<dbReference type="SUPFAM" id="SSF53041">
    <property type="entry name" value="Resolvase-like"/>
    <property type="match status" value="1"/>
</dbReference>
<dbReference type="InterPro" id="IPR025827">
    <property type="entry name" value="Zn_ribbon_recom_dom"/>
</dbReference>
<accession>A0ABT1S6T2</accession>
<sequence length="428" mass="49647">MRVRIIHPTIRPQSKKRVCAYARVSTGSELQGESLENQITYYENLIKSNPEYEYIEVFADRGITGTTDNRPEFQKMIEAARAGEIDLIITKSISRFARNTAIMLETVRELKELDVEVEFQKENIKTLSGDGELMLTILSSFAEEESKNISQNTKWSMKKKFKRGELVINTKLFLGYDKDEFEDLVVNREEAKIVHRIFTDYLAGKGAFTIAKELNDEGVPTIKGGKWQESTLLQILRNEKYKGDAHLQKYYTPDYLMHRTYKNNGEVDSYYIEGNHPPIISNEMWERVQEEIVRRAEEKGNVEGDRDKYAKRYPLTGMLYCSKCGFPLRRRTWNSKHSCRKIVWQCSNYIRNGKASCSGTKVDDEIVSSLNIEEETIIEEVLKDGKKHYIYTSKNEKLEPCREPRTAEKENGSILQSVNRPIRTVIQL</sequence>
<dbReference type="Pfam" id="PF07508">
    <property type="entry name" value="Recombinase"/>
    <property type="match status" value="1"/>
</dbReference>
<gene>
    <name evidence="4" type="ORF">NE686_03720</name>
</gene>
<dbReference type="InterPro" id="IPR038109">
    <property type="entry name" value="DNA_bind_recomb_sf"/>
</dbReference>
<dbReference type="InterPro" id="IPR036162">
    <property type="entry name" value="Resolvase-like_N_sf"/>
</dbReference>
<keyword evidence="1" id="KW-0175">Coiled coil</keyword>
<dbReference type="SMART" id="SM00857">
    <property type="entry name" value="Resolvase"/>
    <property type="match status" value="1"/>
</dbReference>
<protein>
    <submittedName>
        <fullName evidence="4">Recombinase family protein</fullName>
    </submittedName>
</protein>
<name>A0ABT1S6T2_9FIRM</name>
<feature type="domain" description="Resolvase/invertase-type recombinase catalytic" evidence="2">
    <location>
        <begin position="17"/>
        <end position="164"/>
    </location>
</feature>
<comment type="caution">
    <text evidence="4">The sequence shown here is derived from an EMBL/GenBank/DDBJ whole genome shotgun (WGS) entry which is preliminary data.</text>
</comment>
<proteinExistence type="predicted"/>
<dbReference type="Pfam" id="PF00239">
    <property type="entry name" value="Resolvase"/>
    <property type="match status" value="1"/>
</dbReference>
<feature type="coiled-coil region" evidence="1">
    <location>
        <begin position="103"/>
        <end position="130"/>
    </location>
</feature>
<dbReference type="PROSITE" id="PS51736">
    <property type="entry name" value="RECOMBINASES_3"/>
    <property type="match status" value="1"/>
</dbReference>
<dbReference type="Gene3D" id="3.90.1750.20">
    <property type="entry name" value="Putative Large Serine Recombinase, Chain B, Domain 2"/>
    <property type="match status" value="1"/>
</dbReference>
<dbReference type="PROSITE" id="PS51737">
    <property type="entry name" value="RECOMBINASE_DNA_BIND"/>
    <property type="match status" value="1"/>
</dbReference>
<dbReference type="PANTHER" id="PTHR30461">
    <property type="entry name" value="DNA-INVERTASE FROM LAMBDOID PROPHAGE"/>
    <property type="match status" value="1"/>
</dbReference>
<evidence type="ECO:0000259" key="2">
    <source>
        <dbReference type="PROSITE" id="PS51736"/>
    </source>
</evidence>
<dbReference type="InterPro" id="IPR050639">
    <property type="entry name" value="SSR_resolvase"/>
</dbReference>
<evidence type="ECO:0000256" key="1">
    <source>
        <dbReference type="SAM" id="Coils"/>
    </source>
</evidence>
<feature type="domain" description="Recombinase" evidence="3">
    <location>
        <begin position="173"/>
        <end position="298"/>
    </location>
</feature>
<dbReference type="InterPro" id="IPR011109">
    <property type="entry name" value="DNA_bind_recombinase_dom"/>
</dbReference>
<dbReference type="InterPro" id="IPR006119">
    <property type="entry name" value="Resolv_N"/>
</dbReference>